<accession>E3NCT6</accession>
<sequence>MIHRFQHNSIISLQES</sequence>
<evidence type="ECO:0000313" key="1">
    <source>
        <dbReference type="EMBL" id="EFO93344.1"/>
    </source>
</evidence>
<keyword evidence="2" id="KW-1185">Reference proteome</keyword>
<name>E3NCT6_CAERE</name>
<protein>
    <submittedName>
        <fullName evidence="1">Uncharacterized protein</fullName>
    </submittedName>
</protein>
<organism evidence="2">
    <name type="scientific">Caenorhabditis remanei</name>
    <name type="common">Caenorhabditis vulgaris</name>
    <dbReference type="NCBI Taxonomy" id="31234"/>
    <lineage>
        <taxon>Eukaryota</taxon>
        <taxon>Metazoa</taxon>
        <taxon>Ecdysozoa</taxon>
        <taxon>Nematoda</taxon>
        <taxon>Chromadorea</taxon>
        <taxon>Rhabditida</taxon>
        <taxon>Rhabditina</taxon>
        <taxon>Rhabditomorpha</taxon>
        <taxon>Rhabditoidea</taxon>
        <taxon>Rhabditidae</taxon>
        <taxon>Peloderinae</taxon>
        <taxon>Caenorhabditis</taxon>
    </lineage>
</organism>
<dbReference type="InParanoid" id="E3NCT6"/>
<dbReference type="Proteomes" id="UP000008281">
    <property type="component" value="Unassembled WGS sequence"/>
</dbReference>
<proteinExistence type="predicted"/>
<evidence type="ECO:0000313" key="2">
    <source>
        <dbReference type="Proteomes" id="UP000008281"/>
    </source>
</evidence>
<dbReference type="AlphaFoldDB" id="E3NCT6"/>
<gene>
    <name evidence="1" type="ORF">CRE_24771</name>
</gene>
<reference evidence="1" key="1">
    <citation type="submission" date="2007-07" db="EMBL/GenBank/DDBJ databases">
        <title>PCAP assembly of the Caenorhabditis remanei genome.</title>
        <authorList>
            <consortium name="The Caenorhabditis remanei Sequencing Consortium"/>
            <person name="Wilson R.K."/>
        </authorList>
    </citation>
    <scope>NUCLEOTIDE SEQUENCE [LARGE SCALE GENOMIC DNA]</scope>
    <source>
        <strain evidence="1">PB4641</strain>
    </source>
</reference>
<dbReference type="EMBL" id="DS268602">
    <property type="protein sequence ID" value="EFO93344.1"/>
    <property type="molecule type" value="Genomic_DNA"/>
</dbReference>